<sequence>MFCKSRMCALHATLKDLLQHILSKSVLFQEDHDHGKVEIWRPGLQPSHSTTYAEDKLKVPKHPMVYHFKLLPMRSTPLCTF</sequence>
<dbReference type="OrthoDB" id="72892at2759"/>
<gene>
    <name evidence="1" type="ORF">JVT61DRAFT_6256</name>
</gene>
<evidence type="ECO:0000313" key="1">
    <source>
        <dbReference type="EMBL" id="KAG6373604.1"/>
    </source>
</evidence>
<organism evidence="1 2">
    <name type="scientific">Boletus reticuloceps</name>
    <dbReference type="NCBI Taxonomy" id="495285"/>
    <lineage>
        <taxon>Eukaryota</taxon>
        <taxon>Fungi</taxon>
        <taxon>Dikarya</taxon>
        <taxon>Basidiomycota</taxon>
        <taxon>Agaricomycotina</taxon>
        <taxon>Agaricomycetes</taxon>
        <taxon>Agaricomycetidae</taxon>
        <taxon>Boletales</taxon>
        <taxon>Boletineae</taxon>
        <taxon>Boletaceae</taxon>
        <taxon>Boletoideae</taxon>
        <taxon>Boletus</taxon>
    </lineage>
</organism>
<protein>
    <submittedName>
        <fullName evidence="1">Uncharacterized protein</fullName>
    </submittedName>
</protein>
<dbReference type="EMBL" id="JAGFBS010000021">
    <property type="protein sequence ID" value="KAG6373604.1"/>
    <property type="molecule type" value="Genomic_DNA"/>
</dbReference>
<dbReference type="AlphaFoldDB" id="A0A8I2YKN0"/>
<evidence type="ECO:0000313" key="2">
    <source>
        <dbReference type="Proteomes" id="UP000683000"/>
    </source>
</evidence>
<name>A0A8I2YKN0_9AGAM</name>
<dbReference type="Proteomes" id="UP000683000">
    <property type="component" value="Unassembled WGS sequence"/>
</dbReference>
<comment type="caution">
    <text evidence="1">The sequence shown here is derived from an EMBL/GenBank/DDBJ whole genome shotgun (WGS) entry which is preliminary data.</text>
</comment>
<keyword evidence="2" id="KW-1185">Reference proteome</keyword>
<proteinExistence type="predicted"/>
<accession>A0A8I2YKN0</accession>
<reference evidence="1" key="1">
    <citation type="submission" date="2021-03" db="EMBL/GenBank/DDBJ databases">
        <title>Evolutionary innovations through gain and loss of genes in the ectomycorrhizal Boletales.</title>
        <authorList>
            <person name="Wu G."/>
            <person name="Miyauchi S."/>
            <person name="Morin E."/>
            <person name="Yang Z.-L."/>
            <person name="Xu J."/>
            <person name="Martin F.M."/>
        </authorList>
    </citation>
    <scope>NUCLEOTIDE SEQUENCE</scope>
    <source>
        <strain evidence="1">BR01</strain>
    </source>
</reference>